<dbReference type="AlphaFoldDB" id="A0A7G2C751"/>
<dbReference type="EMBL" id="LR877147">
    <property type="protein sequence ID" value="CAD2214637.1"/>
    <property type="molecule type" value="Genomic_DNA"/>
</dbReference>
<dbReference type="Proteomes" id="UP000515908">
    <property type="component" value="Chromosome 03"/>
</dbReference>
<organism evidence="1 2">
    <name type="scientific">Angomonas deanei</name>
    <dbReference type="NCBI Taxonomy" id="59799"/>
    <lineage>
        <taxon>Eukaryota</taxon>
        <taxon>Discoba</taxon>
        <taxon>Euglenozoa</taxon>
        <taxon>Kinetoplastea</taxon>
        <taxon>Metakinetoplastina</taxon>
        <taxon>Trypanosomatida</taxon>
        <taxon>Trypanosomatidae</taxon>
        <taxon>Strigomonadinae</taxon>
        <taxon>Angomonas</taxon>
    </lineage>
</organism>
<proteinExistence type="predicted"/>
<protein>
    <submittedName>
        <fullName evidence="1">Uncharacterized protein</fullName>
    </submittedName>
</protein>
<evidence type="ECO:0000313" key="2">
    <source>
        <dbReference type="Proteomes" id="UP000515908"/>
    </source>
</evidence>
<keyword evidence="2" id="KW-1185">Reference proteome</keyword>
<sequence length="73" mass="8416">MSPKVKSDHLFELLLSPYCEQVDHATEIEKGADYYLSFYRQKYGVTPGRIEVNSTMKEGGPDHVEKQLFTTDF</sequence>
<evidence type="ECO:0000313" key="1">
    <source>
        <dbReference type="EMBL" id="CAD2214637.1"/>
    </source>
</evidence>
<gene>
    <name evidence="1" type="ORF">ADEAN_000208800</name>
</gene>
<accession>A0A7G2C751</accession>
<reference evidence="1 2" key="1">
    <citation type="submission" date="2020-08" db="EMBL/GenBank/DDBJ databases">
        <authorList>
            <person name="Newling K."/>
            <person name="Davey J."/>
            <person name="Forrester S."/>
        </authorList>
    </citation>
    <scope>NUCLEOTIDE SEQUENCE [LARGE SCALE GENOMIC DNA]</scope>
    <source>
        <strain evidence="2">Crithidia deanei Carvalho (ATCC PRA-265)</strain>
    </source>
</reference>
<dbReference type="VEuPathDB" id="TriTrypDB:ADEAN_000208800"/>
<name>A0A7G2C751_9TRYP</name>